<evidence type="ECO:0000313" key="1">
    <source>
        <dbReference type="EMBL" id="KKN81240.1"/>
    </source>
</evidence>
<comment type="caution">
    <text evidence="1">The sequence shown here is derived from an EMBL/GenBank/DDBJ whole genome shotgun (WGS) entry which is preliminary data.</text>
</comment>
<dbReference type="EMBL" id="LAZR01000218">
    <property type="protein sequence ID" value="KKN81240.1"/>
    <property type="molecule type" value="Genomic_DNA"/>
</dbReference>
<accession>A0A0F9TIZ3</accession>
<sequence>MAHRGPALLGHIVFFGDQELVDLSELLARWGFETPICISASYERAVFGILYDHIELNNQAVPNLLPSDIDDVVGFSRILGWVSEWSGLVD</sequence>
<name>A0A0F9TIZ3_9ZZZZ</name>
<protein>
    <submittedName>
        <fullName evidence="1">Uncharacterized protein</fullName>
    </submittedName>
</protein>
<dbReference type="AlphaFoldDB" id="A0A0F9TIZ3"/>
<gene>
    <name evidence="1" type="ORF">LCGC14_0321940</name>
</gene>
<organism evidence="1">
    <name type="scientific">marine sediment metagenome</name>
    <dbReference type="NCBI Taxonomy" id="412755"/>
    <lineage>
        <taxon>unclassified sequences</taxon>
        <taxon>metagenomes</taxon>
        <taxon>ecological metagenomes</taxon>
    </lineage>
</organism>
<reference evidence="1" key="1">
    <citation type="journal article" date="2015" name="Nature">
        <title>Complex archaea that bridge the gap between prokaryotes and eukaryotes.</title>
        <authorList>
            <person name="Spang A."/>
            <person name="Saw J.H."/>
            <person name="Jorgensen S.L."/>
            <person name="Zaremba-Niedzwiedzka K."/>
            <person name="Martijn J."/>
            <person name="Lind A.E."/>
            <person name="van Eijk R."/>
            <person name="Schleper C."/>
            <person name="Guy L."/>
            <person name="Ettema T.J."/>
        </authorList>
    </citation>
    <scope>NUCLEOTIDE SEQUENCE</scope>
</reference>
<proteinExistence type="predicted"/>